<dbReference type="InterPro" id="IPR029045">
    <property type="entry name" value="ClpP/crotonase-like_dom_sf"/>
</dbReference>
<dbReference type="PROSITE" id="PS00166">
    <property type="entry name" value="ENOYL_COA_HYDRATASE"/>
    <property type="match status" value="1"/>
</dbReference>
<dbReference type="GO" id="GO:0016829">
    <property type="term" value="F:lyase activity"/>
    <property type="evidence" value="ECO:0007669"/>
    <property type="project" value="UniProtKB-KW"/>
</dbReference>
<name>A0A315ZQR1_9FIRM</name>
<reference evidence="5" key="1">
    <citation type="submission" date="2017-07" db="EMBL/GenBank/DDBJ databases">
        <authorList>
            <person name="Varghese N."/>
            <person name="Submissions S."/>
        </authorList>
    </citation>
    <scope>NUCLEOTIDE SEQUENCE [LARGE SCALE GENOMIC DNA]</scope>
    <source>
        <strain evidence="5">NLAE-zl-C134</strain>
    </source>
</reference>
<dbReference type="InterPro" id="IPR014748">
    <property type="entry name" value="Enoyl-CoA_hydra_C"/>
</dbReference>
<evidence type="ECO:0000313" key="4">
    <source>
        <dbReference type="EMBL" id="SUQ15688.1"/>
    </source>
</evidence>
<accession>A0A315ZQR1</accession>
<dbReference type="InterPro" id="IPR018376">
    <property type="entry name" value="Enoyl-CoA_hyd/isom_CS"/>
</dbReference>
<evidence type="ECO:0000256" key="1">
    <source>
        <dbReference type="ARBA" id="ARBA00005254"/>
    </source>
</evidence>
<dbReference type="Proteomes" id="UP000254051">
    <property type="component" value="Unassembled WGS sequence"/>
</dbReference>
<evidence type="ECO:0000256" key="3">
    <source>
        <dbReference type="RuleBase" id="RU003707"/>
    </source>
</evidence>
<keyword evidence="2" id="KW-0456">Lyase</keyword>
<dbReference type="Gene3D" id="3.90.226.10">
    <property type="entry name" value="2-enoyl-CoA Hydratase, Chain A, domain 1"/>
    <property type="match status" value="1"/>
</dbReference>
<dbReference type="GO" id="GO:0006635">
    <property type="term" value="P:fatty acid beta-oxidation"/>
    <property type="evidence" value="ECO:0007669"/>
    <property type="project" value="TreeGrafter"/>
</dbReference>
<comment type="similarity">
    <text evidence="1 3">Belongs to the enoyl-CoA hydratase/isomerase family.</text>
</comment>
<sequence length="253" mass="27734">MKYIEIRKVEDSLIITISRPAAMNALNLEVLKELKESFSNVDVDNIRCVILTGAGKKAFVAGADIGLMEKLTKKQAKDFSSFGSNVFRMIETFPIPVIAAVNGYALGGGLELALACDIRIASANAVFGLPELGFGIIPGFGGTQRLMRTIPGGWAKEMIYASTQIDSTRALQLGLINEVCQSEELMDHALMIGKRIAQNTPNAIRLAKRAMNDGSDERIILGLDLESNLFAQCFENEEQTSRMKAFIEKSKRR</sequence>
<dbReference type="CDD" id="cd06558">
    <property type="entry name" value="crotonase-like"/>
    <property type="match status" value="1"/>
</dbReference>
<proteinExistence type="inferred from homology"/>
<gene>
    <name evidence="4" type="ORF">SAMN05216529_11544</name>
</gene>
<dbReference type="EMBL" id="UHJJ01000015">
    <property type="protein sequence ID" value="SUQ15688.1"/>
    <property type="molecule type" value="Genomic_DNA"/>
</dbReference>
<dbReference type="Pfam" id="PF00378">
    <property type="entry name" value="ECH_1"/>
    <property type="match status" value="1"/>
</dbReference>
<keyword evidence="5" id="KW-1185">Reference proteome</keyword>
<dbReference type="InterPro" id="IPR001753">
    <property type="entry name" value="Enoyl-CoA_hydra/iso"/>
</dbReference>
<evidence type="ECO:0000256" key="2">
    <source>
        <dbReference type="ARBA" id="ARBA00023239"/>
    </source>
</evidence>
<dbReference type="OrthoDB" id="9775794at2"/>
<dbReference type="FunFam" id="3.90.226.10:FF:000009">
    <property type="entry name" value="Carnitinyl-CoA dehydratase"/>
    <property type="match status" value="1"/>
</dbReference>
<organism evidence="4 5">
    <name type="scientific">Faecalicatena contorta</name>
    <dbReference type="NCBI Taxonomy" id="39482"/>
    <lineage>
        <taxon>Bacteria</taxon>
        <taxon>Bacillati</taxon>
        <taxon>Bacillota</taxon>
        <taxon>Clostridia</taxon>
        <taxon>Lachnospirales</taxon>
        <taxon>Lachnospiraceae</taxon>
        <taxon>Faecalicatena</taxon>
    </lineage>
</organism>
<dbReference type="RefSeq" id="WP_109713746.1">
    <property type="nucleotide sequence ID" value="NZ_QGDS01000015.1"/>
</dbReference>
<dbReference type="Gene3D" id="1.10.12.10">
    <property type="entry name" value="Lyase 2-enoyl-coa Hydratase, Chain A, domain 2"/>
    <property type="match status" value="1"/>
</dbReference>
<dbReference type="PANTHER" id="PTHR11941:SF54">
    <property type="entry name" value="ENOYL-COA HYDRATASE, MITOCHONDRIAL"/>
    <property type="match status" value="1"/>
</dbReference>
<protein>
    <submittedName>
        <fullName evidence="4">Enoyl-CoA hydratase</fullName>
    </submittedName>
</protein>
<dbReference type="AlphaFoldDB" id="A0A315ZQR1"/>
<dbReference type="SUPFAM" id="SSF52096">
    <property type="entry name" value="ClpP/crotonase"/>
    <property type="match status" value="1"/>
</dbReference>
<evidence type="ECO:0000313" key="5">
    <source>
        <dbReference type="Proteomes" id="UP000254051"/>
    </source>
</evidence>
<dbReference type="PANTHER" id="PTHR11941">
    <property type="entry name" value="ENOYL-COA HYDRATASE-RELATED"/>
    <property type="match status" value="1"/>
</dbReference>